<evidence type="ECO:0000259" key="1">
    <source>
        <dbReference type="PROSITE" id="PS50192"/>
    </source>
</evidence>
<reference evidence="3" key="1">
    <citation type="journal article" date="2019" name="Int. J. Syst. Evol. Microbiol.">
        <title>The Global Catalogue of Microorganisms (GCM) 10K type strain sequencing project: providing services to taxonomists for standard genome sequencing and annotation.</title>
        <authorList>
            <consortium name="The Broad Institute Genomics Platform"/>
            <consortium name="The Broad Institute Genome Sequencing Center for Infectious Disease"/>
            <person name="Wu L."/>
            <person name="Ma J."/>
        </authorList>
    </citation>
    <scope>NUCLEOTIDE SEQUENCE [LARGE SCALE GENOMIC DNA]</scope>
    <source>
        <strain evidence="3">KCTC 42805</strain>
    </source>
</reference>
<proteinExistence type="predicted"/>
<dbReference type="RefSeq" id="WP_381528122.1">
    <property type="nucleotide sequence ID" value="NZ_JBHULN010000028.1"/>
</dbReference>
<protein>
    <recommendedName>
        <fullName evidence="1">t-SNARE coiled-coil homology domain-containing protein</fullName>
    </recommendedName>
</protein>
<evidence type="ECO:0000313" key="2">
    <source>
        <dbReference type="EMBL" id="MFD2574427.1"/>
    </source>
</evidence>
<dbReference type="PROSITE" id="PS50192">
    <property type="entry name" value="T_SNARE"/>
    <property type="match status" value="1"/>
</dbReference>
<gene>
    <name evidence="2" type="ORF">ACFSUS_27580</name>
</gene>
<dbReference type="InterPro" id="IPR000727">
    <property type="entry name" value="T_SNARE_dom"/>
</dbReference>
<name>A0ABW5MDH3_9BACT</name>
<sequence length="127" mass="14609">MYLEERVEQVEQIITDHGRQIESIAKGLADLTSDVRAIRQDMTEGFNKIDGRLDSIDTRLDSIDARLDKSDARFDSIDARLDKSDARFDSIDARLDKSDARFDSVDYRLAEMQQTQLLILKLLTERS</sequence>
<dbReference type="Proteomes" id="UP001597469">
    <property type="component" value="Unassembled WGS sequence"/>
</dbReference>
<evidence type="ECO:0000313" key="3">
    <source>
        <dbReference type="Proteomes" id="UP001597469"/>
    </source>
</evidence>
<dbReference type="EMBL" id="JBHULN010000028">
    <property type="protein sequence ID" value="MFD2574427.1"/>
    <property type="molecule type" value="Genomic_DNA"/>
</dbReference>
<dbReference type="SUPFAM" id="SSF57997">
    <property type="entry name" value="Tropomyosin"/>
    <property type="match status" value="1"/>
</dbReference>
<comment type="caution">
    <text evidence="2">The sequence shown here is derived from an EMBL/GenBank/DDBJ whole genome shotgun (WGS) entry which is preliminary data.</text>
</comment>
<keyword evidence="3" id="KW-1185">Reference proteome</keyword>
<dbReference type="Gene3D" id="1.20.1260.80">
    <property type="match status" value="1"/>
</dbReference>
<feature type="domain" description="T-SNARE coiled-coil homology" evidence="1">
    <location>
        <begin position="36"/>
        <end position="98"/>
    </location>
</feature>
<organism evidence="2 3">
    <name type="scientific">Spirosoma soli</name>
    <dbReference type="NCBI Taxonomy" id="1770529"/>
    <lineage>
        <taxon>Bacteria</taxon>
        <taxon>Pseudomonadati</taxon>
        <taxon>Bacteroidota</taxon>
        <taxon>Cytophagia</taxon>
        <taxon>Cytophagales</taxon>
        <taxon>Cytophagaceae</taxon>
        <taxon>Spirosoma</taxon>
    </lineage>
</organism>
<accession>A0ABW5MDH3</accession>